<dbReference type="SUPFAM" id="SSF53850">
    <property type="entry name" value="Periplasmic binding protein-like II"/>
    <property type="match status" value="1"/>
</dbReference>
<organism evidence="2 3">
    <name type="scientific">Candidatus Kerfeldbacteria bacterium CG08_land_8_20_14_0_20_42_7</name>
    <dbReference type="NCBI Taxonomy" id="2014245"/>
    <lineage>
        <taxon>Bacteria</taxon>
        <taxon>Candidatus Kerfeldiibacteriota</taxon>
    </lineage>
</organism>
<proteinExistence type="predicted"/>
<accession>A0A2H0YRJ1</accession>
<protein>
    <recommendedName>
        <fullName evidence="4">Sugar ABC transporter substrate-binding protein</fullName>
    </recommendedName>
</protein>
<evidence type="ECO:0000313" key="3">
    <source>
        <dbReference type="Proteomes" id="UP000228711"/>
    </source>
</evidence>
<keyword evidence="1" id="KW-0812">Transmembrane</keyword>
<dbReference type="InterPro" id="IPR050490">
    <property type="entry name" value="Bact_solute-bd_prot1"/>
</dbReference>
<dbReference type="EMBL" id="PEXV01000153">
    <property type="protein sequence ID" value="PIS41125.1"/>
    <property type="molecule type" value="Genomic_DNA"/>
</dbReference>
<dbReference type="PANTHER" id="PTHR43649">
    <property type="entry name" value="ARABINOSE-BINDING PROTEIN-RELATED"/>
    <property type="match status" value="1"/>
</dbReference>
<reference evidence="3" key="1">
    <citation type="submission" date="2017-09" db="EMBL/GenBank/DDBJ databases">
        <title>Depth-based differentiation of microbial function through sediment-hosted aquifers and enrichment of novel symbionts in the deep terrestrial subsurface.</title>
        <authorList>
            <person name="Probst A.J."/>
            <person name="Ladd B."/>
            <person name="Jarett J.K."/>
            <person name="Geller-Mcgrath D.E."/>
            <person name="Sieber C.M.K."/>
            <person name="Emerson J.B."/>
            <person name="Anantharaman K."/>
            <person name="Thomas B.C."/>
            <person name="Malmstrom R."/>
            <person name="Stieglmeier M."/>
            <person name="Klingl A."/>
            <person name="Woyke T."/>
            <person name="Ryan C.M."/>
            <person name="Banfield J.F."/>
        </authorList>
    </citation>
    <scope>NUCLEOTIDE SEQUENCE [LARGE SCALE GENOMIC DNA]</scope>
</reference>
<sequence>MRKSTIVLIAISLPVLIILALIFWPKATVTPPPQTKLTIWGFASQTEMQGVLATYRAQSPYVSTTYVQVQESTFKETLLKEWALGQGPDVVMVPSQQLVEYQPFLSPAPATITQYTFATQKTLGIKEETTVTQSTVAGPTPEFLRQNYIDTVVNDAVIAQKVYGLPLTVDTLVLFSNRDLLNQAQIALPAATWEQFVQQVPRLTIVDANANLIQSGAALGTSDNILHAQDILALILMQNGSEVVDPSSGQANLTADASTIQALNFYTDFARISKTIYSWNEEQEEALNTFAAGKIGYYIGFSADDATIKQRSVGLNYDITAAPQISTQHPVNISSYTLATVAKSSNNQNVAWGFVSFITNKNNSAVYANASFKTPMRKDLLNQLITEQGTSIYGILAGQALTARNWYRGPNYEKAQAILSDLITTTLGGSLALETINSANQQLRLIQKQ</sequence>
<feature type="transmembrane region" description="Helical" evidence="1">
    <location>
        <begin position="7"/>
        <end position="24"/>
    </location>
</feature>
<dbReference type="Pfam" id="PF13416">
    <property type="entry name" value="SBP_bac_8"/>
    <property type="match status" value="1"/>
</dbReference>
<name>A0A2H0YRJ1_9BACT</name>
<dbReference type="Gene3D" id="3.40.190.10">
    <property type="entry name" value="Periplasmic binding protein-like II"/>
    <property type="match status" value="1"/>
</dbReference>
<comment type="caution">
    <text evidence="2">The sequence shown here is derived from an EMBL/GenBank/DDBJ whole genome shotgun (WGS) entry which is preliminary data.</text>
</comment>
<evidence type="ECO:0008006" key="4">
    <source>
        <dbReference type="Google" id="ProtNLM"/>
    </source>
</evidence>
<dbReference type="Proteomes" id="UP000228711">
    <property type="component" value="Unassembled WGS sequence"/>
</dbReference>
<evidence type="ECO:0000313" key="2">
    <source>
        <dbReference type="EMBL" id="PIS41125.1"/>
    </source>
</evidence>
<evidence type="ECO:0000256" key="1">
    <source>
        <dbReference type="SAM" id="Phobius"/>
    </source>
</evidence>
<gene>
    <name evidence="2" type="ORF">COT25_04825</name>
</gene>
<keyword evidence="1" id="KW-0472">Membrane</keyword>
<dbReference type="AlphaFoldDB" id="A0A2H0YRJ1"/>
<dbReference type="InterPro" id="IPR006059">
    <property type="entry name" value="SBP"/>
</dbReference>
<keyword evidence="1" id="KW-1133">Transmembrane helix</keyword>
<dbReference type="PANTHER" id="PTHR43649:SF12">
    <property type="entry name" value="DIACETYLCHITOBIOSE BINDING PROTEIN DASA"/>
    <property type="match status" value="1"/>
</dbReference>